<protein>
    <submittedName>
        <fullName evidence="3">Uncharacterized protein</fullName>
    </submittedName>
</protein>
<dbReference type="OrthoDB" id="265955at2759"/>
<feature type="compositionally biased region" description="Polar residues" evidence="1">
    <location>
        <begin position="583"/>
        <end position="598"/>
    </location>
</feature>
<organism evidence="3 4">
    <name type="scientific">Arctia plantaginis</name>
    <name type="common">Wood tiger moth</name>
    <name type="synonym">Phalaena plantaginis</name>
    <dbReference type="NCBI Taxonomy" id="874455"/>
    <lineage>
        <taxon>Eukaryota</taxon>
        <taxon>Metazoa</taxon>
        <taxon>Ecdysozoa</taxon>
        <taxon>Arthropoda</taxon>
        <taxon>Hexapoda</taxon>
        <taxon>Insecta</taxon>
        <taxon>Pterygota</taxon>
        <taxon>Neoptera</taxon>
        <taxon>Endopterygota</taxon>
        <taxon>Lepidoptera</taxon>
        <taxon>Glossata</taxon>
        <taxon>Ditrysia</taxon>
        <taxon>Noctuoidea</taxon>
        <taxon>Erebidae</taxon>
        <taxon>Arctiinae</taxon>
        <taxon>Arctia</taxon>
    </lineage>
</organism>
<feature type="region of interest" description="Disordered" evidence="1">
    <location>
        <begin position="248"/>
        <end position="297"/>
    </location>
</feature>
<dbReference type="PANTHER" id="PTHR11861">
    <property type="entry name" value="MELANOCYTE PROTEIN PMEL 17-RELATED"/>
    <property type="match status" value="1"/>
</dbReference>
<dbReference type="Proteomes" id="UP000494256">
    <property type="component" value="Unassembled WGS sequence"/>
</dbReference>
<reference evidence="3 4" key="1">
    <citation type="submission" date="2020-04" db="EMBL/GenBank/DDBJ databases">
        <authorList>
            <person name="Wallbank WR R."/>
            <person name="Pardo Diaz C."/>
            <person name="Kozak K."/>
            <person name="Martin S."/>
            <person name="Jiggins C."/>
            <person name="Moest M."/>
            <person name="Warren A I."/>
            <person name="Byers J.R.P. K."/>
            <person name="Montejo-Kovacevich G."/>
            <person name="Yen C E."/>
        </authorList>
    </citation>
    <scope>NUCLEOTIDE SEQUENCE [LARGE SCALE GENOMIC DNA]</scope>
</reference>
<name>A0A8S1BI70_ARCPL</name>
<feature type="region of interest" description="Disordered" evidence="1">
    <location>
        <begin position="519"/>
        <end position="560"/>
    </location>
</feature>
<accession>A0A8S1BI70</accession>
<gene>
    <name evidence="3" type="ORF">APLA_LOCUS16313</name>
</gene>
<dbReference type="GO" id="GO:0005886">
    <property type="term" value="C:plasma membrane"/>
    <property type="evidence" value="ECO:0007669"/>
    <property type="project" value="TreeGrafter"/>
</dbReference>
<feature type="chain" id="PRO_5035892930" evidence="2">
    <location>
        <begin position="23"/>
        <end position="643"/>
    </location>
</feature>
<evidence type="ECO:0000256" key="2">
    <source>
        <dbReference type="SAM" id="SignalP"/>
    </source>
</evidence>
<dbReference type="AlphaFoldDB" id="A0A8S1BI70"/>
<evidence type="ECO:0000256" key="1">
    <source>
        <dbReference type="SAM" id="MobiDB-lite"/>
    </source>
</evidence>
<dbReference type="EMBL" id="CADEBD010000665">
    <property type="protein sequence ID" value="CAB3258685.1"/>
    <property type="molecule type" value="Genomic_DNA"/>
</dbReference>
<comment type="caution">
    <text evidence="3">The sequence shown here is derived from an EMBL/GenBank/DDBJ whole genome shotgun (WGS) entry which is preliminary data.</text>
</comment>
<feature type="compositionally biased region" description="Polar residues" evidence="1">
    <location>
        <begin position="259"/>
        <end position="275"/>
    </location>
</feature>
<keyword evidence="2" id="KW-0732">Signal</keyword>
<feature type="compositionally biased region" description="Low complexity" evidence="1">
    <location>
        <begin position="550"/>
        <end position="560"/>
    </location>
</feature>
<sequence length="643" mass="72625">MILKYTSIFILLFYCYIGGAQGSVRLQSSGPTVLGANITLSATLVDEYPGVLHKFVFRNVEKGETFEILSSQTVVNYTVKISREKYDVGLYAFEVRVYRKNKYKRRTFSLIASDRIRVSVTELLNGKLKLVQNGFDRSYGRIFPNERVSHIIELSNEELQFLTDDNTYLVHWYIDCSLISSTGLSFDYTYEDAYKTYNLEALVEVEHSKFSNGTSTSSLEELSGFKCAPIYSSGYTYGYYKARVRADAANGSPPPPRVTSENPSNTWQDSSSPDSTTERSIGRVQSGGDKGYVRLRSSGPTVRGANLTLTATIVDDYPGAERMFVFRNIKEEEAVEILSSEAVVNHTLKLSKYKYEAGNAEFEVAVYGRKIFNPNKFRYLGSDVIKVPVTELLNGKLKLIQNGFDRSYGRIFPNERVSHIIELSQEELQFLTDDNTYLVHWYIDCSLISSTGLSFDYTYENRDKTYILEALVEVEHNQNSSAPRVIGRRADRLSGFKCAPIYRYGYTYGYYKASVRADATDGSTPPPTVAAEYPSNTWQDSGSSDRAIESSPRPWRTTPRSPWRDERVWNASLIPTFPESKPFKNSRTTERSTLNTIDSGDHKNCITNANNALISIKDGHMKLAMDLVFHGTLNISSFQVEGN</sequence>
<feature type="compositionally biased region" description="Polar residues" evidence="1">
    <location>
        <begin position="534"/>
        <end position="544"/>
    </location>
</feature>
<evidence type="ECO:0000313" key="3">
    <source>
        <dbReference type="EMBL" id="CAB3258685.1"/>
    </source>
</evidence>
<feature type="signal peptide" evidence="2">
    <location>
        <begin position="1"/>
        <end position="22"/>
    </location>
</feature>
<proteinExistence type="predicted"/>
<dbReference type="InterPro" id="IPR045219">
    <property type="entry name" value="PKAT"/>
</dbReference>
<evidence type="ECO:0000313" key="4">
    <source>
        <dbReference type="Proteomes" id="UP000494256"/>
    </source>
</evidence>
<dbReference type="PANTHER" id="PTHR11861:SF8">
    <property type="entry name" value="PKD DOMAIN-CONTAINING PROTEIN"/>
    <property type="match status" value="1"/>
</dbReference>
<feature type="region of interest" description="Disordered" evidence="1">
    <location>
        <begin position="580"/>
        <end position="601"/>
    </location>
</feature>